<keyword evidence="1" id="KW-0645">Protease</keyword>
<dbReference type="GO" id="GO:0004180">
    <property type="term" value="F:carboxypeptidase activity"/>
    <property type="evidence" value="ECO:0007669"/>
    <property type="project" value="UniProtKB-KW"/>
</dbReference>
<sequence length="584" mass="63983">MRISTLAVFLVVVIFQQNAVKSQEIDAKISDSANVNPQHYNLMLIGGGLQTCTSMSRHHCLNPSFSSQEKSQLLYKVTPERLAALQASAPFLRQSSVYKQNFLSVFQHIYADVRDQVLTKHQLKAAFSRVNTAALNGANFYAQMPADLFQAMLDFVEFAQLDAQGARLQEKVDLAQNKNRHAYFIVNQFAAMARAKSAKSKSPLIAVVTASSRDPFESADFYQGLFEQAGANVIWLPLDPAFQQARAMQDLGFAGCEKLAELHSNHGLFDRERIYPLLTALQRNWCQQPEKLQQVLREVQGVFFNGGDQSLTLAAMTKPDGSDSAELAIIRQRFEQGELVVGGTSAGTAVQAGGVFTQRPVPMLSNGQTGIAFSRGPFATAAPAQDCGLQQDCGNGLLGGDLTYQASGGTGMFNLGILDTHFSERDREGRLALLAAYTGTRFGFGIDEATALLVQQQANTANMAVIGQGGVFVVDSRDSIYKLQNNKRQVVALSHYLNHGDQMTYHNDDLLFSLRSNNVSLAGSLAEQGKWRQTISLACNNPSPQRWQLETLAFVIKPTEQSQFISDSVSGRCSYTNMAFGIEN</sequence>
<dbReference type="EMBL" id="JBHSUS010000001">
    <property type="protein sequence ID" value="MFC6439677.1"/>
    <property type="molecule type" value="Genomic_DNA"/>
</dbReference>
<dbReference type="EC" id="3.4.15.6" evidence="1"/>
<dbReference type="GO" id="GO:0008241">
    <property type="term" value="F:peptidyl-dipeptidase activity"/>
    <property type="evidence" value="ECO:0007669"/>
    <property type="project" value="UniProtKB-EC"/>
</dbReference>
<protein>
    <submittedName>
        <fullName evidence="1">Cyanophycinase</fullName>
        <ecNumber evidence="1">3.4.15.6</ecNumber>
    </submittedName>
</protein>
<dbReference type="SUPFAM" id="SSF52317">
    <property type="entry name" value="Class I glutamine amidotransferase-like"/>
    <property type="match status" value="1"/>
</dbReference>
<evidence type="ECO:0000313" key="2">
    <source>
        <dbReference type="Proteomes" id="UP001596364"/>
    </source>
</evidence>
<evidence type="ECO:0000313" key="1">
    <source>
        <dbReference type="EMBL" id="MFC6439677.1"/>
    </source>
</evidence>
<dbReference type="InterPro" id="IPR029062">
    <property type="entry name" value="Class_I_gatase-like"/>
</dbReference>
<reference evidence="2" key="1">
    <citation type="journal article" date="2019" name="Int. J. Syst. Evol. Microbiol.">
        <title>The Global Catalogue of Microorganisms (GCM) 10K type strain sequencing project: providing services to taxonomists for standard genome sequencing and annotation.</title>
        <authorList>
            <consortium name="The Broad Institute Genomics Platform"/>
            <consortium name="The Broad Institute Genome Sequencing Center for Infectious Disease"/>
            <person name="Wu L."/>
            <person name="Ma J."/>
        </authorList>
    </citation>
    <scope>NUCLEOTIDE SEQUENCE [LARGE SCALE GENOMIC DNA]</scope>
    <source>
        <strain evidence="2">CGMCC 1.16031</strain>
    </source>
</reference>
<keyword evidence="2" id="KW-1185">Reference proteome</keyword>
<comment type="caution">
    <text evidence="1">The sequence shown here is derived from an EMBL/GenBank/DDBJ whole genome shotgun (WGS) entry which is preliminary data.</text>
</comment>
<keyword evidence="1" id="KW-0378">Hydrolase</keyword>
<dbReference type="RefSeq" id="WP_165490812.1">
    <property type="nucleotide sequence ID" value="NZ_JBHSUS010000001.1"/>
</dbReference>
<dbReference type="PANTHER" id="PTHR36175">
    <property type="entry name" value="CYANOPHYCINASE"/>
    <property type="match status" value="1"/>
</dbReference>
<dbReference type="Gene3D" id="3.40.50.880">
    <property type="match status" value="1"/>
</dbReference>
<name>A0ABW1XJY4_9ALTE</name>
<dbReference type="CDD" id="cd03145">
    <property type="entry name" value="GAT1_cyanophycinase"/>
    <property type="match status" value="1"/>
</dbReference>
<dbReference type="PANTHER" id="PTHR36175:SF1">
    <property type="entry name" value="CYANOPHYCINASE"/>
    <property type="match status" value="1"/>
</dbReference>
<organism evidence="1 2">
    <name type="scientific">Pseudobowmanella zhangzhouensis</name>
    <dbReference type="NCBI Taxonomy" id="1537679"/>
    <lineage>
        <taxon>Bacteria</taxon>
        <taxon>Pseudomonadati</taxon>
        <taxon>Pseudomonadota</taxon>
        <taxon>Gammaproteobacteria</taxon>
        <taxon>Alteromonadales</taxon>
        <taxon>Alteromonadaceae</taxon>
    </lineage>
</organism>
<dbReference type="Proteomes" id="UP001596364">
    <property type="component" value="Unassembled WGS sequence"/>
</dbReference>
<keyword evidence="1" id="KW-0121">Carboxypeptidase</keyword>
<accession>A0ABW1XJY4</accession>
<gene>
    <name evidence="1" type="ORF">ACFP85_05895</name>
</gene>
<proteinExistence type="predicted"/>